<evidence type="ECO:0000256" key="10">
    <source>
        <dbReference type="SAM" id="Coils"/>
    </source>
</evidence>
<dbReference type="GO" id="GO:0005871">
    <property type="term" value="C:kinesin complex"/>
    <property type="evidence" value="ECO:0007669"/>
    <property type="project" value="InterPro"/>
</dbReference>
<evidence type="ECO:0000313" key="12">
    <source>
        <dbReference type="EMBL" id="KAK0467554.1"/>
    </source>
</evidence>
<dbReference type="Pfam" id="PF13424">
    <property type="entry name" value="TPR_12"/>
    <property type="match status" value="4"/>
</dbReference>
<dbReference type="SUPFAM" id="SSF52540">
    <property type="entry name" value="P-loop containing nucleoside triphosphate hydrolases"/>
    <property type="match status" value="1"/>
</dbReference>
<dbReference type="InterPro" id="IPR019734">
    <property type="entry name" value="TPR_rpt"/>
</dbReference>
<keyword evidence="4" id="KW-0493">Microtubule</keyword>
<evidence type="ECO:0000256" key="1">
    <source>
        <dbReference type="ARBA" id="ARBA00004245"/>
    </source>
</evidence>
<comment type="subcellular location">
    <subcellularLocation>
        <location evidence="1">Cytoplasm</location>
        <location evidence="1">Cytoskeleton</location>
    </subcellularLocation>
</comment>
<dbReference type="Proteomes" id="UP001175227">
    <property type="component" value="Unassembled WGS sequence"/>
</dbReference>
<comment type="caution">
    <text evidence="12">The sequence shown here is derived from an EMBL/GenBank/DDBJ whole genome shotgun (WGS) entry which is preliminary data.</text>
</comment>
<name>A0AA39NL70_9AGAR</name>
<feature type="coiled-coil region" evidence="10">
    <location>
        <begin position="511"/>
        <end position="741"/>
    </location>
</feature>
<accession>A0AA39NL70</accession>
<keyword evidence="7 10" id="KW-0175">Coiled coil</keyword>
<dbReference type="GO" id="GO:0005874">
    <property type="term" value="C:microtubule"/>
    <property type="evidence" value="ECO:0007669"/>
    <property type="project" value="UniProtKB-KW"/>
</dbReference>
<gene>
    <name evidence="12" type="ORF">IW261DRAFT_1612957</name>
</gene>
<dbReference type="PRINTS" id="PR00381">
    <property type="entry name" value="KINESINLIGHT"/>
</dbReference>
<dbReference type="SUPFAM" id="SSF48452">
    <property type="entry name" value="TPR-like"/>
    <property type="match status" value="4"/>
</dbReference>
<evidence type="ECO:0000256" key="3">
    <source>
        <dbReference type="ARBA" id="ARBA00022490"/>
    </source>
</evidence>
<keyword evidence="13" id="KW-1185">Reference proteome</keyword>
<evidence type="ECO:0000256" key="6">
    <source>
        <dbReference type="ARBA" id="ARBA00022803"/>
    </source>
</evidence>
<dbReference type="InterPro" id="IPR027417">
    <property type="entry name" value="P-loop_NTPase"/>
</dbReference>
<dbReference type="GO" id="GO:0019894">
    <property type="term" value="F:kinesin binding"/>
    <property type="evidence" value="ECO:0007669"/>
    <property type="project" value="TreeGrafter"/>
</dbReference>
<proteinExistence type="inferred from homology"/>
<evidence type="ECO:0000259" key="11">
    <source>
        <dbReference type="Pfam" id="PF00931"/>
    </source>
</evidence>
<keyword evidence="3" id="KW-0963">Cytoplasm</keyword>
<dbReference type="EMBL" id="JAUEPR010000074">
    <property type="protein sequence ID" value="KAK0467554.1"/>
    <property type="molecule type" value="Genomic_DNA"/>
</dbReference>
<organism evidence="12 13">
    <name type="scientific">Armillaria novae-zelandiae</name>
    <dbReference type="NCBI Taxonomy" id="153914"/>
    <lineage>
        <taxon>Eukaryota</taxon>
        <taxon>Fungi</taxon>
        <taxon>Dikarya</taxon>
        <taxon>Basidiomycota</taxon>
        <taxon>Agaricomycotina</taxon>
        <taxon>Agaricomycetes</taxon>
        <taxon>Agaricomycetidae</taxon>
        <taxon>Agaricales</taxon>
        <taxon>Marasmiineae</taxon>
        <taxon>Physalacriaceae</taxon>
        <taxon>Armillaria</taxon>
    </lineage>
</organism>
<evidence type="ECO:0000256" key="7">
    <source>
        <dbReference type="ARBA" id="ARBA00023054"/>
    </source>
</evidence>
<evidence type="ECO:0000256" key="8">
    <source>
        <dbReference type="ARBA" id="ARBA00023175"/>
    </source>
</evidence>
<dbReference type="GO" id="GO:0005737">
    <property type="term" value="C:cytoplasm"/>
    <property type="evidence" value="ECO:0007669"/>
    <property type="project" value="TreeGrafter"/>
</dbReference>
<dbReference type="GO" id="GO:0007018">
    <property type="term" value="P:microtubule-based movement"/>
    <property type="evidence" value="ECO:0007669"/>
    <property type="project" value="TreeGrafter"/>
</dbReference>
<dbReference type="Pfam" id="PF13374">
    <property type="entry name" value="TPR_10"/>
    <property type="match status" value="3"/>
</dbReference>
<protein>
    <recommendedName>
        <fullName evidence="11">NB-ARC domain-containing protein</fullName>
    </recommendedName>
</protein>
<dbReference type="AlphaFoldDB" id="A0AA39NL70"/>
<dbReference type="SMART" id="SM00028">
    <property type="entry name" value="TPR"/>
    <property type="match status" value="10"/>
</dbReference>
<evidence type="ECO:0000256" key="9">
    <source>
        <dbReference type="ARBA" id="ARBA00023212"/>
    </source>
</evidence>
<keyword evidence="8" id="KW-0505">Motor protein</keyword>
<evidence type="ECO:0000256" key="2">
    <source>
        <dbReference type="ARBA" id="ARBA00009622"/>
    </source>
</evidence>
<dbReference type="Gene3D" id="3.40.50.300">
    <property type="entry name" value="P-loop containing nucleotide triphosphate hydrolases"/>
    <property type="match status" value="1"/>
</dbReference>
<comment type="similarity">
    <text evidence="2">Belongs to the kinesin light chain family.</text>
</comment>
<reference evidence="12" key="1">
    <citation type="submission" date="2023-06" db="EMBL/GenBank/DDBJ databases">
        <authorList>
            <consortium name="Lawrence Berkeley National Laboratory"/>
            <person name="Ahrendt S."/>
            <person name="Sahu N."/>
            <person name="Indic B."/>
            <person name="Wong-Bajracharya J."/>
            <person name="Merenyi Z."/>
            <person name="Ke H.-M."/>
            <person name="Monk M."/>
            <person name="Kocsube S."/>
            <person name="Drula E."/>
            <person name="Lipzen A."/>
            <person name="Balint B."/>
            <person name="Henrissat B."/>
            <person name="Andreopoulos B."/>
            <person name="Martin F.M."/>
            <person name="Harder C.B."/>
            <person name="Rigling D."/>
            <person name="Ford K.L."/>
            <person name="Foster G.D."/>
            <person name="Pangilinan J."/>
            <person name="Papanicolaou A."/>
            <person name="Barry K."/>
            <person name="LaButti K."/>
            <person name="Viragh M."/>
            <person name="Koriabine M."/>
            <person name="Yan M."/>
            <person name="Riley R."/>
            <person name="Champramary S."/>
            <person name="Plett K.L."/>
            <person name="Tsai I.J."/>
            <person name="Slot J."/>
            <person name="Sipos G."/>
            <person name="Plett J."/>
            <person name="Nagy L.G."/>
            <person name="Grigoriev I.V."/>
        </authorList>
    </citation>
    <scope>NUCLEOTIDE SEQUENCE</scope>
    <source>
        <strain evidence="12">ICMP 16352</strain>
    </source>
</reference>
<feature type="domain" description="NB-ARC" evidence="11">
    <location>
        <begin position="70"/>
        <end position="210"/>
    </location>
</feature>
<dbReference type="InterPro" id="IPR002151">
    <property type="entry name" value="Kinesin_light"/>
</dbReference>
<sequence>MIESLCSSSSLNKSYTLGTFAGHITPASRISMVSLPAFVSSLFIGRLEYFAKLEEYFTERKKPWKRRSFLLHGMGGIGKSQIALKFAQNKQQSKYYSIIFWIDATSESTIVQSLKDIQMKYDHILKNSLVSSANNENRVLDWISHYDQQEWLLIYDNADHDNISLLKKYIPAGEYGNVLITSHNPYLARITDNVNEAVSEMSLTEALDLFFQASNLQKSDVGISERVEAIVTRLGFIPLAIDLAGSSIAGGFYTIDHYLELLDKNRKVILKKTFYTEHERNIYESWNMSFNAIQSQAKRNNSDAQYALEILELFSFFYYNNISEEIFHHAAISMNSKNDLMTDEIYSKFLSLTKNKEWDRDNFGSGIYILLACSLLKQNKREGEKFIVYSLHPLIHLWCYDKLEESKRQSLLEVAITIMAKAIPTQWNADDYIFLQTLNPHLIYNDFEMENMIINEQFGVAFYLNGDWQRAEHMQYKVFETYKDKFEENHPKIVEAMSYLASTYWNQGRWKEAEELELQALEMRNKVLGEEHPDTLKTMANLACTYWNQGRWKEAEELELQVLELQNKVLGEEHPDTLMTMANLACTYGDQGRWKEAEELELQALELRKKVLGEEHPDTLKTMANLACTYQNQGRWKEAEELELQALKLRNKVLGEEHPDTLKTMANLACTYWNQGRWKEAEKLELQVLELRKKVLGEEHPDTLKTMANLACTYQNQGRWKEAEELELQALELRNKVLGEEHPDTLKTMANLACTYWNQGRWKEAEKLELQVLELRNKVLGDEHPDTLTAMAHLACTYQNQGRWKEAEELELQVLELQNKALRDEHPDTLRAMAHLASTYQNQGRWKEAEELELQVLELQNKALGDEHPDTLTAMANLAFTYQNQGRWKEAEELQLQVQQIFLMTMTLHDGLDI</sequence>
<dbReference type="PANTHER" id="PTHR45783">
    <property type="entry name" value="KINESIN LIGHT CHAIN"/>
    <property type="match status" value="1"/>
</dbReference>
<keyword evidence="5" id="KW-0677">Repeat</keyword>
<dbReference type="PANTHER" id="PTHR45783:SF3">
    <property type="entry name" value="KINESIN LIGHT CHAIN"/>
    <property type="match status" value="1"/>
</dbReference>
<dbReference type="InterPro" id="IPR011990">
    <property type="entry name" value="TPR-like_helical_dom_sf"/>
</dbReference>
<dbReference type="GO" id="GO:0043531">
    <property type="term" value="F:ADP binding"/>
    <property type="evidence" value="ECO:0007669"/>
    <property type="project" value="InterPro"/>
</dbReference>
<keyword evidence="9" id="KW-0206">Cytoskeleton</keyword>
<dbReference type="InterPro" id="IPR002182">
    <property type="entry name" value="NB-ARC"/>
</dbReference>
<dbReference type="Pfam" id="PF00931">
    <property type="entry name" value="NB-ARC"/>
    <property type="match status" value="1"/>
</dbReference>
<evidence type="ECO:0000313" key="13">
    <source>
        <dbReference type="Proteomes" id="UP001175227"/>
    </source>
</evidence>
<keyword evidence="6" id="KW-0802">TPR repeat</keyword>
<evidence type="ECO:0000256" key="5">
    <source>
        <dbReference type="ARBA" id="ARBA00022737"/>
    </source>
</evidence>
<evidence type="ECO:0000256" key="4">
    <source>
        <dbReference type="ARBA" id="ARBA00022701"/>
    </source>
</evidence>
<dbReference type="Gene3D" id="1.25.40.10">
    <property type="entry name" value="Tetratricopeptide repeat domain"/>
    <property type="match status" value="3"/>
</dbReference>
<feature type="coiled-coil region" evidence="10">
    <location>
        <begin position="805"/>
        <end position="867"/>
    </location>
</feature>